<feature type="transmembrane region" description="Helical" evidence="7">
    <location>
        <begin position="307"/>
        <end position="326"/>
    </location>
</feature>
<feature type="transmembrane region" description="Helical" evidence="7">
    <location>
        <begin position="150"/>
        <end position="171"/>
    </location>
</feature>
<proteinExistence type="inferred from homology"/>
<protein>
    <submittedName>
        <fullName evidence="9">Sugar ABC transporter permease</fullName>
    </submittedName>
</protein>
<keyword evidence="2 7" id="KW-0813">Transport</keyword>
<evidence type="ECO:0000256" key="1">
    <source>
        <dbReference type="ARBA" id="ARBA00004651"/>
    </source>
</evidence>
<feature type="transmembrane region" description="Helical" evidence="7">
    <location>
        <begin position="198"/>
        <end position="223"/>
    </location>
</feature>
<dbReference type="PROSITE" id="PS50928">
    <property type="entry name" value="ABC_TM1"/>
    <property type="match status" value="1"/>
</dbReference>
<name>A0A5C5GHG5_9RHOB</name>
<keyword evidence="5 7" id="KW-1133">Transmembrane helix</keyword>
<dbReference type="GO" id="GO:0005886">
    <property type="term" value="C:plasma membrane"/>
    <property type="evidence" value="ECO:0007669"/>
    <property type="project" value="UniProtKB-SubCell"/>
</dbReference>
<dbReference type="Proteomes" id="UP000314011">
    <property type="component" value="Unassembled WGS sequence"/>
</dbReference>
<comment type="caution">
    <text evidence="9">The sequence shown here is derived from an EMBL/GenBank/DDBJ whole genome shotgun (WGS) entry which is preliminary data.</text>
</comment>
<evidence type="ECO:0000256" key="4">
    <source>
        <dbReference type="ARBA" id="ARBA00022692"/>
    </source>
</evidence>
<reference evidence="9 10" key="1">
    <citation type="submission" date="2019-06" db="EMBL/GenBank/DDBJ databases">
        <title>Genome of new Rhodobacteraceae sp. SM1903.</title>
        <authorList>
            <person name="Ren X."/>
        </authorList>
    </citation>
    <scope>NUCLEOTIDE SEQUENCE [LARGE SCALE GENOMIC DNA]</scope>
    <source>
        <strain evidence="9 10">SM1903</strain>
    </source>
</reference>
<feature type="domain" description="ABC transmembrane type-1" evidence="8">
    <location>
        <begin position="113"/>
        <end position="325"/>
    </location>
</feature>
<dbReference type="InterPro" id="IPR051393">
    <property type="entry name" value="ABC_transporter_permease"/>
</dbReference>
<dbReference type="Gene3D" id="1.10.3720.10">
    <property type="entry name" value="MetI-like"/>
    <property type="match status" value="1"/>
</dbReference>
<dbReference type="PANTHER" id="PTHR30193">
    <property type="entry name" value="ABC TRANSPORTER PERMEASE PROTEIN"/>
    <property type="match status" value="1"/>
</dbReference>
<keyword evidence="6 7" id="KW-0472">Membrane</keyword>
<evidence type="ECO:0000313" key="9">
    <source>
        <dbReference type="EMBL" id="TNY34143.1"/>
    </source>
</evidence>
<dbReference type="InterPro" id="IPR035906">
    <property type="entry name" value="MetI-like_sf"/>
</dbReference>
<evidence type="ECO:0000256" key="7">
    <source>
        <dbReference type="RuleBase" id="RU363032"/>
    </source>
</evidence>
<dbReference type="CDD" id="cd06261">
    <property type="entry name" value="TM_PBP2"/>
    <property type="match status" value="1"/>
</dbReference>
<dbReference type="GO" id="GO:0055085">
    <property type="term" value="P:transmembrane transport"/>
    <property type="evidence" value="ECO:0007669"/>
    <property type="project" value="InterPro"/>
</dbReference>
<dbReference type="PANTHER" id="PTHR30193:SF37">
    <property type="entry name" value="INNER MEMBRANE ABC TRANSPORTER PERMEASE PROTEIN YCJO"/>
    <property type="match status" value="1"/>
</dbReference>
<feature type="transmembrane region" description="Helical" evidence="7">
    <location>
        <begin position="109"/>
        <end position="138"/>
    </location>
</feature>
<evidence type="ECO:0000313" key="10">
    <source>
        <dbReference type="Proteomes" id="UP000314011"/>
    </source>
</evidence>
<evidence type="ECO:0000259" key="8">
    <source>
        <dbReference type="PROSITE" id="PS50928"/>
    </source>
</evidence>
<evidence type="ECO:0000256" key="5">
    <source>
        <dbReference type="ARBA" id="ARBA00022989"/>
    </source>
</evidence>
<evidence type="ECO:0000256" key="2">
    <source>
        <dbReference type="ARBA" id="ARBA00022448"/>
    </source>
</evidence>
<feature type="transmembrane region" description="Helical" evidence="7">
    <location>
        <begin position="54"/>
        <end position="76"/>
    </location>
</feature>
<evidence type="ECO:0000256" key="3">
    <source>
        <dbReference type="ARBA" id="ARBA00022475"/>
    </source>
</evidence>
<dbReference type="EMBL" id="VFFF01000001">
    <property type="protein sequence ID" value="TNY34143.1"/>
    <property type="molecule type" value="Genomic_DNA"/>
</dbReference>
<dbReference type="AlphaFoldDB" id="A0A5C5GHG5"/>
<keyword evidence="3" id="KW-1003">Cell membrane</keyword>
<organism evidence="9 10">
    <name type="scientific">Pelagovum pacificum</name>
    <dbReference type="NCBI Taxonomy" id="2588711"/>
    <lineage>
        <taxon>Bacteria</taxon>
        <taxon>Pseudomonadati</taxon>
        <taxon>Pseudomonadota</taxon>
        <taxon>Alphaproteobacteria</taxon>
        <taxon>Rhodobacterales</taxon>
        <taxon>Paracoccaceae</taxon>
        <taxon>Pelagovum</taxon>
    </lineage>
</organism>
<sequence length="332" mass="36801">MPAVPTWIRRCRTSFAASPANSKTSHIADRQAPTARGLSPLDPKAAGEMKNNRLFPYLMVAPYLLTFGVFLGYPILRAVWISLFDWGIFGPNEFVGLANYIDLFTDDRFWASFFITGTFALMYVPMVMILSVVIAVLLHRALPGISIFRTVIFFPLVVNVAVAAIAFNWLFQPEVGTINAVLDALGLPGQEWLSRPGWALFTVSLVTLWINLGFMVIILLAGLENIPDDLYEAARLDGSNAFQDLIYITIPLLLPIMLIVMVLSIVHAFQVFGEVLIMTNGGPFGSTTVLTMLLYEEGFRDFALGRAAAIGVIITIIIAALSFIQFRVFRQR</sequence>
<dbReference type="InterPro" id="IPR000515">
    <property type="entry name" value="MetI-like"/>
</dbReference>
<comment type="similarity">
    <text evidence="7">Belongs to the binding-protein-dependent transport system permease family.</text>
</comment>
<evidence type="ECO:0000256" key="6">
    <source>
        <dbReference type="ARBA" id="ARBA00023136"/>
    </source>
</evidence>
<comment type="subcellular location">
    <subcellularLocation>
        <location evidence="1 7">Cell membrane</location>
        <topology evidence="1 7">Multi-pass membrane protein</topology>
    </subcellularLocation>
</comment>
<keyword evidence="10" id="KW-1185">Reference proteome</keyword>
<feature type="transmembrane region" description="Helical" evidence="7">
    <location>
        <begin position="244"/>
        <end position="269"/>
    </location>
</feature>
<gene>
    <name evidence="9" type="ORF">FHY64_13035</name>
</gene>
<dbReference type="Pfam" id="PF00528">
    <property type="entry name" value="BPD_transp_1"/>
    <property type="match status" value="1"/>
</dbReference>
<dbReference type="SUPFAM" id="SSF161098">
    <property type="entry name" value="MetI-like"/>
    <property type="match status" value="1"/>
</dbReference>
<keyword evidence="4 7" id="KW-0812">Transmembrane</keyword>
<dbReference type="OrthoDB" id="9805108at2"/>
<accession>A0A5C5GHG5</accession>